<name>A0A6J4HTF4_9ACTN</name>
<organism evidence="1">
    <name type="scientific">uncultured Acidimicrobiales bacterium</name>
    <dbReference type="NCBI Taxonomy" id="310071"/>
    <lineage>
        <taxon>Bacteria</taxon>
        <taxon>Bacillati</taxon>
        <taxon>Actinomycetota</taxon>
        <taxon>Acidimicrobiia</taxon>
        <taxon>Acidimicrobiales</taxon>
        <taxon>environmental samples</taxon>
    </lineage>
</organism>
<evidence type="ECO:0008006" key="2">
    <source>
        <dbReference type="Google" id="ProtNLM"/>
    </source>
</evidence>
<dbReference type="Pfam" id="PF04134">
    <property type="entry name" value="DCC1-like"/>
    <property type="match status" value="1"/>
</dbReference>
<dbReference type="EMBL" id="CADCSZ010000076">
    <property type="protein sequence ID" value="CAA9231374.1"/>
    <property type="molecule type" value="Genomic_DNA"/>
</dbReference>
<evidence type="ECO:0000313" key="1">
    <source>
        <dbReference type="EMBL" id="CAA9231374.1"/>
    </source>
</evidence>
<dbReference type="InterPro" id="IPR007263">
    <property type="entry name" value="DCC1-like"/>
</dbReference>
<proteinExistence type="predicted"/>
<reference evidence="1" key="1">
    <citation type="submission" date="2020-02" db="EMBL/GenBank/DDBJ databases">
        <authorList>
            <person name="Meier V. D."/>
        </authorList>
    </citation>
    <scope>NUCLEOTIDE SEQUENCE</scope>
    <source>
        <strain evidence="1">AVDCRST_MAG76</strain>
    </source>
</reference>
<dbReference type="AlphaFoldDB" id="A0A6J4HTF4"/>
<accession>A0A6J4HTF4</accession>
<protein>
    <recommendedName>
        <fullName evidence="2">DUF393 domain-containing protein</fullName>
    </recommendedName>
</protein>
<sequence>MSDTCSPDLGSLTVFYDAQSPFCTWCRGWLQAQPLLVPVRFLPAGGPEAQSRLGVLGAGAELVVVADDGRAWTGAGAFVMCLWATARHRELSRTLRLPLARTGAESFFHAITANRAILTRLLGAAPAPQASTR</sequence>
<gene>
    <name evidence="1" type="ORF">AVDCRST_MAG76-1334</name>
</gene>
<dbReference type="GO" id="GO:0015035">
    <property type="term" value="F:protein-disulfide reductase activity"/>
    <property type="evidence" value="ECO:0007669"/>
    <property type="project" value="InterPro"/>
</dbReference>